<accession>A0A8J2P3R0</accession>
<name>A0A8J2P3R0_9HEXA</name>
<dbReference type="PANTHER" id="PTHR11559">
    <property type="entry name" value="CARBOXYLESTERASE"/>
    <property type="match status" value="1"/>
</dbReference>
<keyword evidence="4" id="KW-1185">Reference proteome</keyword>
<proteinExistence type="predicted"/>
<sequence>MDEDILMVFINYRLDLLGFLTTGDKAIRGNMGLKDQNMALMWVQKNIHIFEGDPNQPEAPICKCYLHAPKGFSTRYGHKVGLPRRAGVLTAWKMPSQKPMQLQ</sequence>
<protein>
    <recommendedName>
        <fullName evidence="2">Carboxylesterase type B domain-containing protein</fullName>
    </recommendedName>
</protein>
<dbReference type="Pfam" id="PF00135">
    <property type="entry name" value="COesterase"/>
    <property type="match status" value="1"/>
</dbReference>
<dbReference type="InterPro" id="IPR002018">
    <property type="entry name" value="CarbesteraseB"/>
</dbReference>
<evidence type="ECO:0000313" key="4">
    <source>
        <dbReference type="Proteomes" id="UP000708208"/>
    </source>
</evidence>
<organism evidence="3 4">
    <name type="scientific">Allacma fusca</name>
    <dbReference type="NCBI Taxonomy" id="39272"/>
    <lineage>
        <taxon>Eukaryota</taxon>
        <taxon>Metazoa</taxon>
        <taxon>Ecdysozoa</taxon>
        <taxon>Arthropoda</taxon>
        <taxon>Hexapoda</taxon>
        <taxon>Collembola</taxon>
        <taxon>Symphypleona</taxon>
        <taxon>Sminthuridae</taxon>
        <taxon>Allacma</taxon>
    </lineage>
</organism>
<reference evidence="3" key="1">
    <citation type="submission" date="2021-06" db="EMBL/GenBank/DDBJ databases">
        <authorList>
            <person name="Hodson N. C."/>
            <person name="Mongue J. A."/>
            <person name="Jaron S. K."/>
        </authorList>
    </citation>
    <scope>NUCLEOTIDE SEQUENCE</scope>
</reference>
<evidence type="ECO:0000256" key="1">
    <source>
        <dbReference type="ARBA" id="ARBA00023180"/>
    </source>
</evidence>
<dbReference type="OrthoDB" id="408631at2759"/>
<dbReference type="Proteomes" id="UP000708208">
    <property type="component" value="Unassembled WGS sequence"/>
</dbReference>
<dbReference type="EMBL" id="CAJVCH010200953">
    <property type="protein sequence ID" value="CAG7730835.1"/>
    <property type="molecule type" value="Genomic_DNA"/>
</dbReference>
<gene>
    <name evidence="3" type="ORF">AFUS01_LOCUS19451</name>
</gene>
<feature type="domain" description="Carboxylesterase type B" evidence="2">
    <location>
        <begin position="3"/>
        <end position="56"/>
    </location>
</feature>
<dbReference type="AlphaFoldDB" id="A0A8J2P3R0"/>
<comment type="caution">
    <text evidence="3">The sequence shown here is derived from an EMBL/GenBank/DDBJ whole genome shotgun (WGS) entry which is preliminary data.</text>
</comment>
<evidence type="ECO:0000259" key="2">
    <source>
        <dbReference type="Pfam" id="PF00135"/>
    </source>
</evidence>
<evidence type="ECO:0000313" key="3">
    <source>
        <dbReference type="EMBL" id="CAG7730835.1"/>
    </source>
</evidence>
<dbReference type="InterPro" id="IPR050309">
    <property type="entry name" value="Type-B_Carboxylest/Lipase"/>
</dbReference>
<keyword evidence="1" id="KW-0325">Glycoprotein</keyword>